<comment type="caution">
    <text evidence="2">The sequence shown here is derived from an EMBL/GenBank/DDBJ whole genome shotgun (WGS) entry which is preliminary data.</text>
</comment>
<evidence type="ECO:0000259" key="1">
    <source>
        <dbReference type="Pfam" id="PF04446"/>
    </source>
</evidence>
<evidence type="ECO:0000313" key="2">
    <source>
        <dbReference type="EMBL" id="MBD1371089.1"/>
    </source>
</evidence>
<dbReference type="RefSeq" id="WP_191141365.1">
    <property type="nucleotide sequence ID" value="NZ_JACXAH010000002.1"/>
</dbReference>
<dbReference type="GO" id="GO:0006400">
    <property type="term" value="P:tRNA modification"/>
    <property type="evidence" value="ECO:0007669"/>
    <property type="project" value="InterPro"/>
</dbReference>
<dbReference type="InterPro" id="IPR038469">
    <property type="entry name" value="tRNAHis_GuaTrfase_Thg1_sf"/>
</dbReference>
<dbReference type="Gene3D" id="3.30.70.3000">
    <property type="match status" value="1"/>
</dbReference>
<dbReference type="GO" id="GO:0000287">
    <property type="term" value="F:magnesium ion binding"/>
    <property type="evidence" value="ECO:0007669"/>
    <property type="project" value="InterPro"/>
</dbReference>
<protein>
    <submittedName>
        <fullName evidence="2">tRNA(His) guanylyltransferase Thg1 family protein</fullName>
    </submittedName>
</protein>
<dbReference type="PANTHER" id="PTHR12729:SF1">
    <property type="entry name" value="TRNAHIS GUANYLYLTRANSFERASE CATALYTIC DOMAIN-CONTAINING PROTEIN"/>
    <property type="match status" value="1"/>
</dbReference>
<dbReference type="EMBL" id="JACXAH010000002">
    <property type="protein sequence ID" value="MBD1371089.1"/>
    <property type="molecule type" value="Genomic_DNA"/>
</dbReference>
<dbReference type="InterPro" id="IPR024956">
    <property type="entry name" value="tRNAHis_GuaTrfase_cat"/>
</dbReference>
<keyword evidence="3" id="KW-1185">Reference proteome</keyword>
<dbReference type="PANTHER" id="PTHR12729">
    <property type="entry name" value="TRNA(HIS) GUANYLYLTRANSFERASE-RELATED"/>
    <property type="match status" value="1"/>
</dbReference>
<organism evidence="2 3">
    <name type="scientific">Polycladospora coralii</name>
    <dbReference type="NCBI Taxonomy" id="2771432"/>
    <lineage>
        <taxon>Bacteria</taxon>
        <taxon>Bacillati</taxon>
        <taxon>Bacillota</taxon>
        <taxon>Bacilli</taxon>
        <taxon>Bacillales</taxon>
        <taxon>Thermoactinomycetaceae</taxon>
        <taxon>Polycladospora</taxon>
    </lineage>
</organism>
<dbReference type="GO" id="GO:0008193">
    <property type="term" value="F:tRNA guanylyltransferase activity"/>
    <property type="evidence" value="ECO:0007669"/>
    <property type="project" value="InterPro"/>
</dbReference>
<dbReference type="Pfam" id="PF04446">
    <property type="entry name" value="Thg1"/>
    <property type="match status" value="1"/>
</dbReference>
<accession>A0A926N4V2</accession>
<reference evidence="2" key="1">
    <citation type="submission" date="2020-09" db="EMBL/GenBank/DDBJ databases">
        <title>A novel bacterium of genus Hazenella, isolated from South China Sea.</title>
        <authorList>
            <person name="Huang H."/>
            <person name="Mo K."/>
            <person name="Hu Y."/>
        </authorList>
    </citation>
    <scope>NUCLEOTIDE SEQUENCE</scope>
    <source>
        <strain evidence="2">IB182357</strain>
    </source>
</reference>
<dbReference type="AlphaFoldDB" id="A0A926N4V2"/>
<proteinExistence type="predicted"/>
<keyword evidence="2" id="KW-0548">Nucleotidyltransferase</keyword>
<keyword evidence="2" id="KW-0808">Transferase</keyword>
<dbReference type="InterPro" id="IPR007537">
    <property type="entry name" value="tRNAHis_GuaTrfase_Thg1"/>
</dbReference>
<evidence type="ECO:0000313" key="3">
    <source>
        <dbReference type="Proteomes" id="UP000661691"/>
    </source>
</evidence>
<gene>
    <name evidence="2" type="ORF">IC620_01785</name>
</gene>
<dbReference type="Proteomes" id="UP000661691">
    <property type="component" value="Unassembled WGS sequence"/>
</dbReference>
<name>A0A926N4V2_9BACL</name>
<feature type="domain" description="tRNAHis guanylyltransferase catalytic" evidence="1">
    <location>
        <begin position="9"/>
        <end position="139"/>
    </location>
</feature>
<sequence length="241" mass="28527">MNKKDHFGDRMKAYENAYRTYLPRRLPVLIRLDGCHFHTYTKGMKKPYDEGLIKAFWQTCTYLGQKIMGCQLIYHQSDEISLLLTNNQKLSSESWFKNNLQKIASVSASMATAKFNEEMKKIYPESPLAIFDSRAWVLPPDEVMNYFIWRQKDATKNSISMLAQNHFSQGDLTGLDQFRLQDKLMKEKGVNWNDLPIWKKRGVCIRKMPFQKGDVTRNRWEVDHDTPIFTKERTYINQFIY</sequence>